<sequence>MPTENKVAAPLQVERSTVTKLVITGAPNLDPITVFLEDLAPCKGKITVSCWGKSWTAYWGGMWDGLNVGQFFCELNTSYIIGYFAQGMSSQQFSAEALADKVRREILQMRRDHDLDDSDARDLYDEADDIRHVNSIDSLGGAHHQLMRQVLGDEWWHLSVDATEPNPDWDYLERIIQAVQQALRQDQQAVAA</sequence>
<dbReference type="EMBL" id="WNNK01000037">
    <property type="protein sequence ID" value="MUF08028.1"/>
    <property type="molecule type" value="Genomic_DNA"/>
</dbReference>
<protein>
    <submittedName>
        <fullName evidence="1">Uncharacterized protein</fullName>
    </submittedName>
</protein>
<dbReference type="InterPro" id="IPR058701">
    <property type="entry name" value="PhiTE_072-like"/>
</dbReference>
<dbReference type="Proteomes" id="UP000438196">
    <property type="component" value="Unassembled WGS sequence"/>
</dbReference>
<dbReference type="RefSeq" id="WP_155586147.1">
    <property type="nucleotide sequence ID" value="NZ_JBHSTH010000022.1"/>
</dbReference>
<evidence type="ECO:0000313" key="2">
    <source>
        <dbReference type="Proteomes" id="UP000438196"/>
    </source>
</evidence>
<keyword evidence="2" id="KW-1185">Reference proteome</keyword>
<dbReference type="OrthoDB" id="9157451at2"/>
<gene>
    <name evidence="1" type="ORF">GNF76_27165</name>
</gene>
<organism evidence="1 2">
    <name type="scientific">Pseudomonas spelaei</name>
    <dbReference type="NCBI Taxonomy" id="1055469"/>
    <lineage>
        <taxon>Bacteria</taxon>
        <taxon>Pseudomonadati</taxon>
        <taxon>Pseudomonadota</taxon>
        <taxon>Gammaproteobacteria</taxon>
        <taxon>Pseudomonadales</taxon>
        <taxon>Pseudomonadaceae</taxon>
        <taxon>Pseudomonas</taxon>
    </lineage>
</organism>
<reference evidence="1 2" key="1">
    <citation type="submission" date="2019-11" db="EMBL/GenBank/DDBJ databases">
        <title>Pseudomonas karstica sp. nov. and Pseudomonas spelaei sp. nov. from karst caves.</title>
        <authorList>
            <person name="Zeman M."/>
        </authorList>
    </citation>
    <scope>NUCLEOTIDE SEQUENCE [LARGE SCALE GENOMIC DNA]</scope>
    <source>
        <strain evidence="1 2">CCM 7893</strain>
    </source>
</reference>
<comment type="caution">
    <text evidence="1">The sequence shown here is derived from an EMBL/GenBank/DDBJ whole genome shotgun (WGS) entry which is preliminary data.</text>
</comment>
<dbReference type="Pfam" id="PF26211">
    <property type="entry name" value="Phage_phiTE_072"/>
    <property type="match status" value="1"/>
</dbReference>
<proteinExistence type="predicted"/>
<dbReference type="AlphaFoldDB" id="A0A6I3WE51"/>
<accession>A0A6I3WE51</accession>
<evidence type="ECO:0000313" key="1">
    <source>
        <dbReference type="EMBL" id="MUF08028.1"/>
    </source>
</evidence>
<name>A0A6I3WE51_9PSED</name>